<dbReference type="InterPro" id="IPR035684">
    <property type="entry name" value="ArgRS_core"/>
</dbReference>
<evidence type="ECO:0000313" key="11">
    <source>
        <dbReference type="EMBL" id="KAJ2905743.1"/>
    </source>
</evidence>
<keyword evidence="12" id="KW-1185">Reference proteome</keyword>
<dbReference type="InterPro" id="IPR014729">
    <property type="entry name" value="Rossmann-like_a/b/a_fold"/>
</dbReference>
<reference evidence="11" key="1">
    <citation type="submission" date="2022-07" db="EMBL/GenBank/DDBJ databases">
        <title>Draft genome sequence of Zalerion maritima ATCC 34329, a (micro)plastics degrading marine fungus.</title>
        <authorList>
            <person name="Paco A."/>
            <person name="Goncalves M.F.M."/>
            <person name="Rocha-Santos T.A.P."/>
            <person name="Alves A."/>
        </authorList>
    </citation>
    <scope>NUCLEOTIDE SEQUENCE</scope>
    <source>
        <strain evidence="11">ATCC 34329</strain>
    </source>
</reference>
<evidence type="ECO:0000256" key="7">
    <source>
        <dbReference type="ARBA" id="ARBA00023146"/>
    </source>
</evidence>
<dbReference type="AlphaFoldDB" id="A0AAD5WV11"/>
<dbReference type="EC" id="6.1.1.19" evidence="2"/>
<dbReference type="EMBL" id="JAKWBI020000026">
    <property type="protein sequence ID" value="KAJ2905743.1"/>
    <property type="molecule type" value="Genomic_DNA"/>
</dbReference>
<dbReference type="GO" id="GO:0006420">
    <property type="term" value="P:arginyl-tRNA aminoacylation"/>
    <property type="evidence" value="ECO:0007669"/>
    <property type="project" value="InterPro"/>
</dbReference>
<evidence type="ECO:0000256" key="4">
    <source>
        <dbReference type="ARBA" id="ARBA00022741"/>
    </source>
</evidence>
<evidence type="ECO:0000256" key="9">
    <source>
        <dbReference type="RuleBase" id="RU363038"/>
    </source>
</evidence>
<evidence type="ECO:0000256" key="5">
    <source>
        <dbReference type="ARBA" id="ARBA00022840"/>
    </source>
</evidence>
<evidence type="ECO:0000259" key="10">
    <source>
        <dbReference type="SMART" id="SM00836"/>
    </source>
</evidence>
<comment type="catalytic activity">
    <reaction evidence="8">
        <text>tRNA(Arg) + L-arginine + ATP = L-arginyl-tRNA(Arg) + AMP + diphosphate</text>
        <dbReference type="Rhea" id="RHEA:20301"/>
        <dbReference type="Rhea" id="RHEA-COMP:9658"/>
        <dbReference type="Rhea" id="RHEA-COMP:9673"/>
        <dbReference type="ChEBI" id="CHEBI:30616"/>
        <dbReference type="ChEBI" id="CHEBI:32682"/>
        <dbReference type="ChEBI" id="CHEBI:33019"/>
        <dbReference type="ChEBI" id="CHEBI:78442"/>
        <dbReference type="ChEBI" id="CHEBI:78513"/>
        <dbReference type="ChEBI" id="CHEBI:456215"/>
        <dbReference type="EC" id="6.1.1.19"/>
    </reaction>
</comment>
<evidence type="ECO:0000313" key="12">
    <source>
        <dbReference type="Proteomes" id="UP001201980"/>
    </source>
</evidence>
<dbReference type="Pfam" id="PF05746">
    <property type="entry name" value="DALR_1"/>
    <property type="match status" value="1"/>
</dbReference>
<dbReference type="InterPro" id="IPR036695">
    <property type="entry name" value="Arg-tRNA-synth_N_sf"/>
</dbReference>
<proteinExistence type="inferred from homology"/>
<keyword evidence="4 9" id="KW-0547">Nucleotide-binding</keyword>
<evidence type="ECO:0000256" key="6">
    <source>
        <dbReference type="ARBA" id="ARBA00022917"/>
    </source>
</evidence>
<gene>
    <name evidence="11" type="ORF">MKZ38_004610</name>
</gene>
<dbReference type="PANTHER" id="PTHR11956">
    <property type="entry name" value="ARGINYL-TRNA SYNTHETASE"/>
    <property type="match status" value="1"/>
</dbReference>
<dbReference type="SUPFAM" id="SSF47323">
    <property type="entry name" value="Anticodon-binding domain of a subclass of class I aminoacyl-tRNA synthetases"/>
    <property type="match status" value="1"/>
</dbReference>
<keyword evidence="7 9" id="KW-0030">Aminoacyl-tRNA synthetase</keyword>
<evidence type="ECO:0000256" key="1">
    <source>
        <dbReference type="ARBA" id="ARBA00005594"/>
    </source>
</evidence>
<dbReference type="GO" id="GO:0005739">
    <property type="term" value="C:mitochondrion"/>
    <property type="evidence" value="ECO:0007669"/>
    <property type="project" value="TreeGrafter"/>
</dbReference>
<dbReference type="Pfam" id="PF00750">
    <property type="entry name" value="tRNA-synt_1d"/>
    <property type="match status" value="1"/>
</dbReference>
<evidence type="ECO:0000256" key="2">
    <source>
        <dbReference type="ARBA" id="ARBA00012837"/>
    </source>
</evidence>
<dbReference type="Gene3D" id="3.30.1360.70">
    <property type="entry name" value="Arginyl tRNA synthetase N-terminal domain"/>
    <property type="match status" value="1"/>
</dbReference>
<sequence length="643" mass="71949">MATTEIAGLTSLLENLGLSAPVPTYPEAQILENPLDIGRSYLAEILRSLVGVEDGIAYKAITWPNNIYNGDFSVPLPKLSHEKTPKDLASEITSKYKAASNSDMFIIPIPDGVHLRFIFMLKFLPRFLLPYIKDRGLAYGTDHLAGLRDRSNPDLGKKKVVIEFSSPNIESEFQGKNLRSTIIGSFLSRLHQAMGWDVVRLNYLGDWGKNIALLMVGWGKFGSEDAFKADPVGHMLSVWTQIHDLFQPAVVESKKLRDSGGDPAAVESQGLFAERNAIFKKMEDGDPETLVLWKRFRDASMENYKSLYSRLGTEFEEYSAESCFSPDTMAEVEAILRENNLSEESEGSLIVDMEKLTGRRGGGKIMIRDRNNSQTYALRELANILDRQRQHDFDKMIYVVADDHDTHFSRIFKLLELMGRVELSKKLVYVHFSRVSKMAEKFEKSLKMHKILDRCTDEMIKAVEASPDKAVVIGKADSTLSSVAISGLLAQELVARRAAAHSFDAAKMTAFARSSGPEIQYWYMRLDQILHETPPPSNPTALTDEELEIVVEEGSPETNLLRLLAEYPEITAAAYKSLESPGIVHYVDEVLNQLGKCFEMDEPEGGDDEEPEIFSAGQLAVYDATRQVLGNAMRILGITPVEF</sequence>
<dbReference type="InterPro" id="IPR001278">
    <property type="entry name" value="Arg-tRNA-ligase"/>
</dbReference>
<dbReference type="GO" id="GO:0032543">
    <property type="term" value="P:mitochondrial translation"/>
    <property type="evidence" value="ECO:0007669"/>
    <property type="project" value="TreeGrafter"/>
</dbReference>
<feature type="domain" description="DALR anticodon binding" evidence="10">
    <location>
        <begin position="519"/>
        <end position="642"/>
    </location>
</feature>
<dbReference type="PANTHER" id="PTHR11956:SF11">
    <property type="entry name" value="ARGININE--TRNA LIGASE, MITOCHONDRIAL-RELATED"/>
    <property type="match status" value="1"/>
</dbReference>
<comment type="caution">
    <text evidence="11">The sequence shown here is derived from an EMBL/GenBank/DDBJ whole genome shotgun (WGS) entry which is preliminary data.</text>
</comment>
<keyword evidence="5 9" id="KW-0067">ATP-binding</keyword>
<dbReference type="SMART" id="SM00836">
    <property type="entry name" value="DALR_1"/>
    <property type="match status" value="1"/>
</dbReference>
<dbReference type="Proteomes" id="UP001201980">
    <property type="component" value="Unassembled WGS sequence"/>
</dbReference>
<keyword evidence="6 9" id="KW-0648">Protein biosynthesis</keyword>
<dbReference type="GO" id="GO:0005524">
    <property type="term" value="F:ATP binding"/>
    <property type="evidence" value="ECO:0007669"/>
    <property type="project" value="UniProtKB-KW"/>
</dbReference>
<dbReference type="SUPFAM" id="SSF55190">
    <property type="entry name" value="Arginyl-tRNA synthetase (ArgRS), N-terminal 'additional' domain"/>
    <property type="match status" value="1"/>
</dbReference>
<dbReference type="PRINTS" id="PR01038">
    <property type="entry name" value="TRNASYNTHARG"/>
</dbReference>
<keyword evidence="3 9" id="KW-0436">Ligase</keyword>
<dbReference type="Gene3D" id="3.40.50.620">
    <property type="entry name" value="HUPs"/>
    <property type="match status" value="1"/>
</dbReference>
<dbReference type="SUPFAM" id="SSF52374">
    <property type="entry name" value="Nucleotidylyl transferase"/>
    <property type="match status" value="1"/>
</dbReference>
<accession>A0AAD5WV11</accession>
<dbReference type="InterPro" id="IPR008909">
    <property type="entry name" value="DALR_anticod-bd"/>
</dbReference>
<comment type="similarity">
    <text evidence="1 9">Belongs to the class-I aminoacyl-tRNA synthetase family.</text>
</comment>
<organism evidence="11 12">
    <name type="scientific">Zalerion maritima</name>
    <dbReference type="NCBI Taxonomy" id="339359"/>
    <lineage>
        <taxon>Eukaryota</taxon>
        <taxon>Fungi</taxon>
        <taxon>Dikarya</taxon>
        <taxon>Ascomycota</taxon>
        <taxon>Pezizomycotina</taxon>
        <taxon>Sordariomycetes</taxon>
        <taxon>Lulworthiomycetidae</taxon>
        <taxon>Lulworthiales</taxon>
        <taxon>Lulworthiaceae</taxon>
        <taxon>Zalerion</taxon>
    </lineage>
</organism>
<evidence type="ECO:0000256" key="3">
    <source>
        <dbReference type="ARBA" id="ARBA00022598"/>
    </source>
</evidence>
<name>A0AAD5WV11_9PEZI</name>
<protein>
    <recommendedName>
        <fullName evidence="2">arginine--tRNA ligase</fullName>
        <ecNumber evidence="2">6.1.1.19</ecNumber>
    </recommendedName>
</protein>
<dbReference type="GO" id="GO:0004814">
    <property type="term" value="F:arginine-tRNA ligase activity"/>
    <property type="evidence" value="ECO:0007669"/>
    <property type="project" value="UniProtKB-EC"/>
</dbReference>
<dbReference type="InterPro" id="IPR009080">
    <property type="entry name" value="tRNAsynth_Ia_anticodon-bd"/>
</dbReference>
<dbReference type="Gene3D" id="1.10.730.10">
    <property type="entry name" value="Isoleucyl-tRNA Synthetase, Domain 1"/>
    <property type="match status" value="1"/>
</dbReference>
<evidence type="ECO:0000256" key="8">
    <source>
        <dbReference type="ARBA" id="ARBA00049339"/>
    </source>
</evidence>